<reference evidence="2" key="1">
    <citation type="submission" date="2021-03" db="EMBL/GenBank/DDBJ databases">
        <title>Antimicrobial resistance genes in bacteria isolated from Japanese honey, and their potential for conferring macrolide and lincosamide resistance in the American foulbrood pathogen Paenibacillus larvae.</title>
        <authorList>
            <person name="Okamoto M."/>
            <person name="Kumagai M."/>
            <person name="Kanamori H."/>
            <person name="Takamatsu D."/>
        </authorList>
    </citation>
    <scope>NUCLEOTIDE SEQUENCE</scope>
    <source>
        <strain evidence="2">J2TS6</strain>
    </source>
</reference>
<comment type="caution">
    <text evidence="2">The sequence shown here is derived from an EMBL/GenBank/DDBJ whole genome shotgun (WGS) entry which is preliminary data.</text>
</comment>
<evidence type="ECO:0000313" key="2">
    <source>
        <dbReference type="EMBL" id="GIO32930.1"/>
    </source>
</evidence>
<evidence type="ECO:0000256" key="1">
    <source>
        <dbReference type="SAM" id="Phobius"/>
    </source>
</evidence>
<evidence type="ECO:0000313" key="3">
    <source>
        <dbReference type="Proteomes" id="UP000679779"/>
    </source>
</evidence>
<dbReference type="Proteomes" id="UP000679779">
    <property type="component" value="Unassembled WGS sequence"/>
</dbReference>
<organism evidence="2 3">
    <name type="scientific">Paenibacillus albilobatus</name>
    <dbReference type="NCBI Taxonomy" id="2716884"/>
    <lineage>
        <taxon>Bacteria</taxon>
        <taxon>Bacillati</taxon>
        <taxon>Bacillota</taxon>
        <taxon>Bacilli</taxon>
        <taxon>Bacillales</taxon>
        <taxon>Paenibacillaceae</taxon>
        <taxon>Paenibacillus</taxon>
    </lineage>
</organism>
<gene>
    <name evidence="2" type="ORF">J2TS6_40710</name>
</gene>
<keyword evidence="1" id="KW-0472">Membrane</keyword>
<dbReference type="EMBL" id="BORQ01000005">
    <property type="protein sequence ID" value="GIO32930.1"/>
    <property type="molecule type" value="Genomic_DNA"/>
</dbReference>
<keyword evidence="3" id="KW-1185">Reference proteome</keyword>
<accession>A0A919XM44</accession>
<keyword evidence="1" id="KW-1133">Transmembrane helix</keyword>
<keyword evidence="1" id="KW-0812">Transmembrane</keyword>
<dbReference type="RefSeq" id="WP_236575657.1">
    <property type="nucleotide sequence ID" value="NZ_BORQ01000005.1"/>
</dbReference>
<protein>
    <submittedName>
        <fullName evidence="2">Uncharacterized protein</fullName>
    </submittedName>
</protein>
<name>A0A919XM44_9BACL</name>
<proteinExistence type="predicted"/>
<dbReference type="AlphaFoldDB" id="A0A919XM44"/>
<feature type="transmembrane region" description="Helical" evidence="1">
    <location>
        <begin position="35"/>
        <end position="55"/>
    </location>
</feature>
<sequence length="172" mass="20046">MFFSKWHWITLALIVIAWVALIAGGYERRVVLRSGFGAVVLLYIVTTIPIATITYNEKSMEMKMRGEVARHYQYKMEQLGGSVRDIDRLALAAGSFQNDDSFKIKFYAGNYNDSYRFTGTLIVTTYDEQDKELDRKTYEKLTIEPGEVKEIDTYYSSSSFEKYRYEFIPQNQ</sequence>